<evidence type="ECO:0000313" key="1">
    <source>
        <dbReference type="EMBL" id="KUF18650.1"/>
    </source>
</evidence>
<dbReference type="GO" id="GO:0016740">
    <property type="term" value="F:transferase activity"/>
    <property type="evidence" value="ECO:0007669"/>
    <property type="project" value="UniProtKB-KW"/>
</dbReference>
<gene>
    <name evidence="1" type="ORF">AT728_06180</name>
</gene>
<keyword evidence="1" id="KW-0808">Transferase</keyword>
<dbReference type="EMBL" id="LOCL01000029">
    <property type="protein sequence ID" value="KUF18650.1"/>
    <property type="molecule type" value="Genomic_DNA"/>
</dbReference>
<organism evidence="1 2">
    <name type="scientific">Streptomyces silvensis</name>
    <dbReference type="NCBI Taxonomy" id="1765722"/>
    <lineage>
        <taxon>Bacteria</taxon>
        <taxon>Bacillati</taxon>
        <taxon>Actinomycetota</taxon>
        <taxon>Actinomycetes</taxon>
        <taxon>Kitasatosporales</taxon>
        <taxon>Streptomycetaceae</taxon>
        <taxon>Streptomyces</taxon>
    </lineage>
</organism>
<dbReference type="OrthoDB" id="67453at2"/>
<evidence type="ECO:0000313" key="2">
    <source>
        <dbReference type="Proteomes" id="UP000054804"/>
    </source>
</evidence>
<accession>A0A0W7X7H5</accession>
<dbReference type="Proteomes" id="UP000054804">
    <property type="component" value="Unassembled WGS sequence"/>
</dbReference>
<keyword evidence="2" id="KW-1185">Reference proteome</keyword>
<dbReference type="STRING" id="1765722.AT728_06180"/>
<protein>
    <submittedName>
        <fullName evidence="1">Chloramphenicol phosphotransferase</fullName>
    </submittedName>
</protein>
<proteinExistence type="predicted"/>
<dbReference type="Pfam" id="PF07931">
    <property type="entry name" value="CPT"/>
    <property type="match status" value="1"/>
</dbReference>
<comment type="caution">
    <text evidence="1">The sequence shown here is derived from an EMBL/GenBank/DDBJ whole genome shotgun (WGS) entry which is preliminary data.</text>
</comment>
<sequence>MTDHTPLCIVINGPSAAGKSTLAATVQDYSEEPLLRFGVDELYRMVPDQWAGGVSNARHAKRGFTYQDVPDMPEVRQIHNGADALAMLYAMNAAIIGILGSGVGVVVDGQAFEPSVNHDLEKRLRDLQGRGLARVAIIELAASDEQLADRQRRHDHPVGLSLYHNVLPKQAVQPDLIVDTSKKGADEVAELVCNWLGQRYFEHP</sequence>
<reference evidence="1 2" key="1">
    <citation type="submission" date="2015-12" db="EMBL/GenBank/DDBJ databases">
        <title>Draft genome sequence of Streptomyces silvensis ATCC 53525, a producer of novel hormone antagonists.</title>
        <authorList>
            <person name="Johnston C.W."/>
            <person name="Li Y."/>
            <person name="Magarvey N.A."/>
        </authorList>
    </citation>
    <scope>NUCLEOTIDE SEQUENCE [LARGE SCALE GENOMIC DNA]</scope>
    <source>
        <strain evidence="1 2">ATCC 53525</strain>
    </source>
</reference>
<dbReference type="AlphaFoldDB" id="A0A0W7X7H5"/>
<dbReference type="RefSeq" id="WP_058846808.1">
    <property type="nucleotide sequence ID" value="NZ_LOCL01000029.1"/>
</dbReference>
<dbReference type="Gene3D" id="3.40.50.300">
    <property type="entry name" value="P-loop containing nucleotide triphosphate hydrolases"/>
    <property type="match status" value="1"/>
</dbReference>
<dbReference type="InterPro" id="IPR027417">
    <property type="entry name" value="P-loop_NTPase"/>
</dbReference>
<name>A0A0W7X7H5_9ACTN</name>
<dbReference type="SUPFAM" id="SSF52540">
    <property type="entry name" value="P-loop containing nucleoside triphosphate hydrolases"/>
    <property type="match status" value="1"/>
</dbReference>